<keyword evidence="1" id="KW-0472">Membrane</keyword>
<geneLocation type="plasmid" evidence="2 3">
    <name>pR28</name>
</geneLocation>
<evidence type="ECO:0000256" key="1">
    <source>
        <dbReference type="SAM" id="Phobius"/>
    </source>
</evidence>
<sequence length="122" mass="12994">MLSGLDGRDCSSDNSLGSGLWALGSGLWALGSGLWALGSGLWALWALWALWVDLAFGQVDPDLPDATFSNGREILRLGQQEAAAPEWVSNPRAGELVDVHAETKLGYGNAFYQLIFLSELGG</sequence>
<dbReference type="Proteomes" id="UP000024771">
    <property type="component" value="Plasmid pR28"/>
</dbReference>
<keyword evidence="1" id="KW-1133">Transmembrane helix</keyword>
<accession>V8R0F6</accession>
<dbReference type="GO" id="GO:0016740">
    <property type="term" value="F:transferase activity"/>
    <property type="evidence" value="ECO:0007669"/>
    <property type="project" value="UniProtKB-KW"/>
</dbReference>
<dbReference type="EMBL" id="AYMZ01000013">
    <property type="protein sequence ID" value="ETF04759.1"/>
    <property type="molecule type" value="Genomic_DNA"/>
</dbReference>
<feature type="transmembrane region" description="Helical" evidence="1">
    <location>
        <begin position="20"/>
        <end position="48"/>
    </location>
</feature>
<dbReference type="AlphaFoldDB" id="V8R0F6"/>
<evidence type="ECO:0000313" key="3">
    <source>
        <dbReference type="Proteomes" id="UP000024771"/>
    </source>
</evidence>
<comment type="caution">
    <text evidence="2">The sequence shown here is derived from an EMBL/GenBank/DDBJ whole genome shotgun (WGS) entry which is preliminary data.</text>
</comment>
<reference evidence="2 3" key="1">
    <citation type="journal article" date="2014" name="Genome Announc.">
        <title>Draft Genome Sequence of Pseudomonas moraviensis R28-S.</title>
        <authorList>
            <person name="Hunter S.S."/>
            <person name="Yano H."/>
            <person name="Loftie-Eaton W."/>
            <person name="Hughes J."/>
            <person name="De Gelder L."/>
            <person name="Stragier P."/>
            <person name="De Vos P."/>
            <person name="Settles M.L."/>
            <person name="Top E.M."/>
        </authorList>
    </citation>
    <scope>NUCLEOTIDE SEQUENCE [LARGE SCALE GENOMIC DNA]</scope>
    <source>
        <strain evidence="3">R28</strain>
        <plasmid evidence="2 3">pR28</plasmid>
    </source>
</reference>
<protein>
    <submittedName>
        <fullName evidence="2">Phosphotransferase</fullName>
    </submittedName>
</protein>
<keyword evidence="1" id="KW-0812">Transmembrane</keyword>
<dbReference type="PATRIC" id="fig|1395516.4.peg.5810"/>
<proteinExistence type="predicted"/>
<evidence type="ECO:0000313" key="2">
    <source>
        <dbReference type="EMBL" id="ETF04759.1"/>
    </source>
</evidence>
<organism evidence="2 3">
    <name type="scientific">Pseudomonas moraviensis R28-S</name>
    <dbReference type="NCBI Taxonomy" id="1395516"/>
    <lineage>
        <taxon>Bacteria</taxon>
        <taxon>Pseudomonadati</taxon>
        <taxon>Pseudomonadota</taxon>
        <taxon>Gammaproteobacteria</taxon>
        <taxon>Pseudomonadales</taxon>
        <taxon>Pseudomonadaceae</taxon>
        <taxon>Pseudomonas</taxon>
    </lineage>
</organism>
<keyword evidence="2" id="KW-0808">Transferase</keyword>
<gene>
    <name evidence="2" type="ORF">PMO01_28545</name>
</gene>
<dbReference type="HOGENOM" id="CLU_2228957_0_0_6"/>
<name>V8R0F6_9PSED</name>
<keyword evidence="2" id="KW-0614">Plasmid</keyword>